<reference evidence="2 4" key="1">
    <citation type="journal article" date="2014" name="Genome Announc.">
        <title>Draft Genome Sequence of Bacillus alcalophilus AV1934, a Classic Alkaliphile Isolated from Human Feces in 1934.</title>
        <authorList>
            <person name="Attie O."/>
            <person name="Jayaprakash A."/>
            <person name="Shah H."/>
            <person name="Paulsen I.T."/>
            <person name="Morino M."/>
            <person name="Takahashi Y."/>
            <person name="Narumi I."/>
            <person name="Sachidanandam R."/>
            <person name="Satoh K."/>
            <person name="Ito M."/>
            <person name="Krulwich T.A."/>
        </authorList>
    </citation>
    <scope>NUCLEOTIDE SEQUENCE [LARGE SCALE GENOMIC DNA]</scope>
    <source>
        <strain evidence="2 4">AV1934</strain>
    </source>
</reference>
<protein>
    <submittedName>
        <fullName evidence="2">ATPase AAA</fullName>
    </submittedName>
</protein>
<proteinExistence type="predicted"/>
<feature type="domain" description="ORC1/DEAH AAA+ ATPase" evidence="1">
    <location>
        <begin position="54"/>
        <end position="185"/>
    </location>
</feature>
<dbReference type="InterPro" id="IPR027417">
    <property type="entry name" value="P-loop_NTPase"/>
</dbReference>
<dbReference type="AlphaFoldDB" id="A0A094YS27"/>
<reference evidence="3 5" key="2">
    <citation type="submission" date="2014-01" db="EMBL/GenBank/DDBJ databases">
        <title>Draft genome sequencing of Bacillus alcalophilus CGMCC 1.3604.</title>
        <authorList>
            <person name="Yang J."/>
            <person name="Diao L."/>
            <person name="Yang S."/>
        </authorList>
    </citation>
    <scope>NUCLEOTIDE SEQUENCE [LARGE SCALE GENOMIC DNA]</scope>
    <source>
        <strain evidence="3 5">CGMCC 1.3604</strain>
    </source>
</reference>
<sequence length="329" mass="38264">MHPIVKSEALPETRPLFPKGTHPIETGRYLIGTNEIDHLYKKVVQCLTNRSTGVIIHGRPRLGKTRALEYLMRILPEEFDNIPIYFLLSREYKNANENIFFQDILLDIGHAVPFSGKADKKRQRLLWFLIERANQSGKRRIVFFIDDAQRLVDMQYGWLMDIYNDLDRVGISLTVFLVGQDELVNRRSSFGAEGKQQIIGRFMVHQHQFSGVKTKGDLEEILEGYDKYSYPQDTTWTMTRYYFPTAYLNGFRLKNFTDSIFEAFMQLRKAAGIRSKIEIPMQYITLTIEYLLREFGVEGENLEGLSDEHFEEAVENSGYIEAETNVIFG</sequence>
<dbReference type="InterPro" id="IPR049945">
    <property type="entry name" value="AAA_22"/>
</dbReference>
<dbReference type="GO" id="GO:0016887">
    <property type="term" value="F:ATP hydrolysis activity"/>
    <property type="evidence" value="ECO:0007669"/>
    <property type="project" value="InterPro"/>
</dbReference>
<dbReference type="STRING" id="1218173.BALCAV_0217260"/>
<dbReference type="Proteomes" id="UP000002754">
    <property type="component" value="Unassembled WGS sequence"/>
</dbReference>
<organism evidence="2 4">
    <name type="scientific">Alkalihalobacillus alcalophilus ATCC 27647 = CGMCC 1.3604</name>
    <dbReference type="NCBI Taxonomy" id="1218173"/>
    <lineage>
        <taxon>Bacteria</taxon>
        <taxon>Bacillati</taxon>
        <taxon>Bacillota</taxon>
        <taxon>Bacilli</taxon>
        <taxon>Bacillales</taxon>
        <taxon>Bacillaceae</taxon>
        <taxon>Alkalihalobacillus</taxon>
    </lineage>
</organism>
<dbReference type="SUPFAM" id="SSF52540">
    <property type="entry name" value="P-loop containing nucleoside triphosphate hydrolases"/>
    <property type="match status" value="1"/>
</dbReference>
<dbReference type="Gene3D" id="3.40.50.300">
    <property type="entry name" value="P-loop containing nucleotide triphosphate hydrolases"/>
    <property type="match status" value="1"/>
</dbReference>
<dbReference type="OrthoDB" id="8903747at2"/>
<dbReference type="EMBL" id="JALP01000217">
    <property type="protein sequence ID" value="THG89565.1"/>
    <property type="molecule type" value="Genomic_DNA"/>
</dbReference>
<dbReference type="Pfam" id="PF13401">
    <property type="entry name" value="AAA_22"/>
    <property type="match status" value="1"/>
</dbReference>
<name>A0A094YS27_ALKAL</name>
<dbReference type="Proteomes" id="UP000297014">
    <property type="component" value="Unassembled WGS sequence"/>
</dbReference>
<dbReference type="RefSeq" id="WP_003322892.1">
    <property type="nucleotide sequence ID" value="NZ_ALPT02000070.1"/>
</dbReference>
<evidence type="ECO:0000259" key="1">
    <source>
        <dbReference type="Pfam" id="PF13401"/>
    </source>
</evidence>
<accession>A0A094YS27</accession>
<dbReference type="eggNOG" id="COG2842">
    <property type="taxonomic scope" value="Bacteria"/>
</dbReference>
<gene>
    <name evidence="3" type="ORF">AJ85_16790</name>
    <name evidence="2" type="ORF">BALCAV_0217260</name>
</gene>
<keyword evidence="4" id="KW-1185">Reference proteome</keyword>
<evidence type="ECO:0000313" key="5">
    <source>
        <dbReference type="Proteomes" id="UP000297014"/>
    </source>
</evidence>
<dbReference type="EMBL" id="ALPT02000070">
    <property type="protein sequence ID" value="KGA96262.1"/>
    <property type="molecule type" value="Genomic_DNA"/>
</dbReference>
<evidence type="ECO:0000313" key="2">
    <source>
        <dbReference type="EMBL" id="KGA96262.1"/>
    </source>
</evidence>
<evidence type="ECO:0000313" key="4">
    <source>
        <dbReference type="Proteomes" id="UP000002754"/>
    </source>
</evidence>
<evidence type="ECO:0000313" key="3">
    <source>
        <dbReference type="EMBL" id="THG89565.1"/>
    </source>
</evidence>
<comment type="caution">
    <text evidence="2">The sequence shown here is derived from an EMBL/GenBank/DDBJ whole genome shotgun (WGS) entry which is preliminary data.</text>
</comment>